<feature type="compositionally biased region" description="Polar residues" evidence="4">
    <location>
        <begin position="384"/>
        <end position="400"/>
    </location>
</feature>
<feature type="region of interest" description="Disordered" evidence="4">
    <location>
        <begin position="621"/>
        <end position="657"/>
    </location>
</feature>
<feature type="region of interest" description="Disordered" evidence="4">
    <location>
        <begin position="817"/>
        <end position="850"/>
    </location>
</feature>
<feature type="compositionally biased region" description="Polar residues" evidence="4">
    <location>
        <begin position="19"/>
        <end position="42"/>
    </location>
</feature>
<feature type="compositionally biased region" description="Pro residues" evidence="4">
    <location>
        <begin position="46"/>
        <end position="57"/>
    </location>
</feature>
<dbReference type="InterPro" id="IPR036770">
    <property type="entry name" value="Ankyrin_rpt-contain_sf"/>
</dbReference>
<evidence type="ECO:0000256" key="2">
    <source>
        <dbReference type="ARBA" id="ARBA00023043"/>
    </source>
</evidence>
<feature type="repeat" description="ANK" evidence="3">
    <location>
        <begin position="1413"/>
        <end position="1445"/>
    </location>
</feature>
<feature type="compositionally biased region" description="Basic and acidic residues" evidence="4">
    <location>
        <begin position="423"/>
        <end position="432"/>
    </location>
</feature>
<feature type="region of interest" description="Disordered" evidence="4">
    <location>
        <begin position="361"/>
        <end position="500"/>
    </location>
</feature>
<feature type="compositionally biased region" description="Polar residues" evidence="4">
    <location>
        <begin position="130"/>
        <end position="147"/>
    </location>
</feature>
<dbReference type="EMBL" id="RRYP01016733">
    <property type="protein sequence ID" value="TNV74658.1"/>
    <property type="molecule type" value="Genomic_DNA"/>
</dbReference>
<proteinExistence type="predicted"/>
<sequence length="1485" mass="166992">MGAQQSGAQPGAPGVPFQANLNTLQKAANQQQPTSAPLSTGNIFPAPVPIQKPPQQPQVPQQQQNVQQPVNNAQKASPQNNNDKQNLFLQPDKAGFTMQEEFDEEEEYEESQNMFATGFRSALKQNQGSINSQGLNQFGSAENNNGGSLQGALKDFKANRQQSELIEKENMKLPKMTQQGSNPPAITAKKEAPIQPPVQPPQIPKQNKIIQPVLTPQPAKQPEPAKLPLQQPKQPEPAPPKPAPPQQQQPKPVQPPQQETMKSQAAIGLSYQSVRQIEDESAGFMTQHKPQNTLNQFQPKMQITQNNNSFKRGLLINTQDDYEESLQNVMISKERMTMKTGGLVNGDLPSIEDEEMESGVPYSMGERGLQGSVTSGLAKDRARPTSNYQRPQQLSMSKFNEINAPPRLTPQSLWPDQNPPNNEADHKQDSYMRKTPSNKEVVSSRQVKAHEIQLMSQGIRDSQVNDFGSHYSQDKHRRTPKGSFPGLPDETAYDNHTPGHRTQAQNLLSQVKHELDHGPVSYEPLAKVDQEDIKDYYKKQDIIKENPGQAAHLLAPNQKKPNKATPQNKQSPKQQYTPQNNNRDDLETTQVFKSMKQKYDEDLLSQNNHESVRSITQIRAAAGSKQLQQQQSRAQQQPPNVSHQRSQSHMQQHAQQHPYLQVGASTVIEDDAITPMYQQQQKQQQDSMDFSRRLNQYAPLDHSMESSRYFPGLNDKSGLNKQFGVYTFEDKTPLFERKARLIERLIVKKNESGEPDEPVDRSKFKIRSIPGGAGHQIVFSNRSEQKQHTPSQHEQSYGQGSSQYLKDSIQLPQIGAPMKAHAQSRPQSAQRAPSAPDSKHNSNLPPGMIKPFETQQQLTSVPNSLPRRLPRYEELQKQKFEIQTRRTQQILSNQKIQIEDFKVILWGYLSCADRLELQKLYKMSTENLVVRDFRELHFNQPFPLTQAKSSRSLSPLYAAVATGCLESVNIIFEEMTWINVESGIEIKKKFKDDQEELMLQKGDKPIKKRTPLQLACALGLYKIVELLLSKGANANGIEGSDVSGHTDFYFPPIVLCASKKLRQTVLDELVGISIWQVYDNNYEVSHVQCLEALLRNKADPNMDLSAIAPAKPFPVFYCLKQRNFVAKLVQYGGDVNVRDRDGLTPLCRVIDKPAKTSNKEGVGIAEDEEQRQLEVVDTIVGLGKAHTVHCCLLNPVLTAIKRGKYIIARYVAVKGGGDVNWRGPGQPSAVQIAVDQDNVILLEEVLGWPKLESPLDLDYTDPTTGTNIFHRIAKHSNIELFTKLLESSRLHSHPQLLYRCLNTAVQGQGPESVPLLACCPNIDLAQAYLREGAGLGGLTFRQCYERYCTSDPKFLEFLLNESGQLDVNEVDPVTGHTCLITAAEANDLKKMHFLLRLGADPDCRYPEDAEQRLGMTLLHEAALKGKVDQARILLSFGSNFNLKCHRGRTTLDFLRTGHEQKSNRRREEMKTLLYKYTVKNNIFNK</sequence>
<feature type="compositionally biased region" description="Pro residues" evidence="4">
    <location>
        <begin position="234"/>
        <end position="255"/>
    </location>
</feature>
<organism evidence="5 6">
    <name type="scientific">Halteria grandinella</name>
    <dbReference type="NCBI Taxonomy" id="5974"/>
    <lineage>
        <taxon>Eukaryota</taxon>
        <taxon>Sar</taxon>
        <taxon>Alveolata</taxon>
        <taxon>Ciliophora</taxon>
        <taxon>Intramacronucleata</taxon>
        <taxon>Spirotrichea</taxon>
        <taxon>Stichotrichia</taxon>
        <taxon>Sporadotrichida</taxon>
        <taxon>Halteriidae</taxon>
        <taxon>Halteria</taxon>
    </lineage>
</organism>
<evidence type="ECO:0000313" key="5">
    <source>
        <dbReference type="EMBL" id="TNV74658.1"/>
    </source>
</evidence>
<keyword evidence="6" id="KW-1185">Reference proteome</keyword>
<dbReference type="OrthoDB" id="10254947at2759"/>
<comment type="caution">
    <text evidence="5">The sequence shown here is derived from an EMBL/GenBank/DDBJ whole genome shotgun (WGS) entry which is preliminary data.</text>
</comment>
<feature type="compositionally biased region" description="Polar residues" evidence="4">
    <location>
        <begin position="564"/>
        <end position="581"/>
    </location>
</feature>
<feature type="region of interest" description="Disordered" evidence="4">
    <location>
        <begin position="130"/>
        <end position="263"/>
    </location>
</feature>
<keyword evidence="1" id="KW-0677">Repeat</keyword>
<dbReference type="PANTHER" id="PTHR24134">
    <property type="entry name" value="ANKYRIN REPEAT-CONTAINING PROTEIN DDB_G0279043"/>
    <property type="match status" value="1"/>
</dbReference>
<name>A0A8J8SY78_HALGN</name>
<reference evidence="5" key="1">
    <citation type="submission" date="2019-06" db="EMBL/GenBank/DDBJ databases">
        <authorList>
            <person name="Zheng W."/>
        </authorList>
    </citation>
    <scope>NUCLEOTIDE SEQUENCE</scope>
    <source>
        <strain evidence="5">QDHG01</strain>
    </source>
</reference>
<accession>A0A8J8SY78</accession>
<evidence type="ECO:0000256" key="1">
    <source>
        <dbReference type="ARBA" id="ARBA00022737"/>
    </source>
</evidence>
<feature type="compositionally biased region" description="Low complexity" evidence="4">
    <location>
        <begin position="58"/>
        <end position="76"/>
    </location>
</feature>
<feature type="region of interest" description="Disordered" evidence="4">
    <location>
        <begin position="553"/>
        <end position="585"/>
    </location>
</feature>
<dbReference type="PROSITE" id="PS50297">
    <property type="entry name" value="ANK_REP_REGION"/>
    <property type="match status" value="2"/>
</dbReference>
<keyword evidence="2 3" id="KW-0040">ANK repeat</keyword>
<dbReference type="Proteomes" id="UP000785679">
    <property type="component" value="Unassembled WGS sequence"/>
</dbReference>
<evidence type="ECO:0000313" key="6">
    <source>
        <dbReference type="Proteomes" id="UP000785679"/>
    </source>
</evidence>
<dbReference type="SUPFAM" id="SSF48403">
    <property type="entry name" value="Ankyrin repeat"/>
    <property type="match status" value="2"/>
</dbReference>
<evidence type="ECO:0000256" key="4">
    <source>
        <dbReference type="SAM" id="MobiDB-lite"/>
    </source>
</evidence>
<feature type="compositionally biased region" description="Pro residues" evidence="4">
    <location>
        <begin position="194"/>
        <end position="203"/>
    </location>
</feature>
<protein>
    <submittedName>
        <fullName evidence="5">Uncharacterized protein</fullName>
    </submittedName>
</protein>
<gene>
    <name evidence="5" type="ORF">FGO68_gene6182</name>
</gene>
<dbReference type="PANTHER" id="PTHR24134:SF9">
    <property type="entry name" value="ANKYRIN REPEAT AND SOCS BOX PROTEIN 8"/>
    <property type="match status" value="1"/>
</dbReference>
<dbReference type="PROSITE" id="PS50088">
    <property type="entry name" value="ANK_REPEAT"/>
    <property type="match status" value="2"/>
</dbReference>
<feature type="repeat" description="ANK" evidence="3">
    <location>
        <begin position="1007"/>
        <end position="1039"/>
    </location>
</feature>
<dbReference type="Gene3D" id="1.25.40.20">
    <property type="entry name" value="Ankyrin repeat-containing domain"/>
    <property type="match status" value="3"/>
</dbReference>
<feature type="region of interest" description="Disordered" evidence="4">
    <location>
        <begin position="1"/>
        <end position="89"/>
    </location>
</feature>
<dbReference type="SMART" id="SM00248">
    <property type="entry name" value="ANK"/>
    <property type="match status" value="7"/>
</dbReference>
<feature type="compositionally biased region" description="Polar residues" evidence="4">
    <location>
        <begin position="409"/>
        <end position="421"/>
    </location>
</feature>
<feature type="compositionally biased region" description="Low complexity" evidence="4">
    <location>
        <begin position="204"/>
        <end position="213"/>
    </location>
</feature>
<feature type="compositionally biased region" description="Polar residues" evidence="4">
    <location>
        <begin position="454"/>
        <end position="466"/>
    </location>
</feature>
<feature type="region of interest" description="Disordered" evidence="4">
    <location>
        <begin position="782"/>
        <end position="803"/>
    </location>
</feature>
<feature type="compositionally biased region" description="Polar residues" evidence="4">
    <location>
        <begin position="77"/>
        <end position="88"/>
    </location>
</feature>
<dbReference type="Pfam" id="PF00023">
    <property type="entry name" value="Ank"/>
    <property type="match status" value="1"/>
</dbReference>
<feature type="compositionally biased region" description="Low complexity" evidence="4">
    <location>
        <begin position="220"/>
        <end position="233"/>
    </location>
</feature>
<dbReference type="Pfam" id="PF12796">
    <property type="entry name" value="Ank_2"/>
    <property type="match status" value="1"/>
</dbReference>
<dbReference type="InterPro" id="IPR002110">
    <property type="entry name" value="Ankyrin_rpt"/>
</dbReference>
<evidence type="ECO:0000256" key="3">
    <source>
        <dbReference type="PROSITE-ProRule" id="PRU00023"/>
    </source>
</evidence>